<comment type="caution">
    <text evidence="7">The sequence shown here is derived from an EMBL/GenBank/DDBJ whole genome shotgun (WGS) entry which is preliminary data.</text>
</comment>
<feature type="domain" description="C2H2-type" evidence="6">
    <location>
        <begin position="89"/>
        <end position="116"/>
    </location>
</feature>
<name>A0A1D2N836_ORCCI</name>
<evidence type="ECO:0000256" key="5">
    <source>
        <dbReference type="PROSITE-ProRule" id="PRU00042"/>
    </source>
</evidence>
<evidence type="ECO:0000256" key="2">
    <source>
        <dbReference type="ARBA" id="ARBA00022737"/>
    </source>
</evidence>
<evidence type="ECO:0000313" key="7">
    <source>
        <dbReference type="EMBL" id="ODN01440.1"/>
    </source>
</evidence>
<keyword evidence="4" id="KW-0862">Zinc</keyword>
<dbReference type="PANTHER" id="PTHR24379:SF121">
    <property type="entry name" value="C2H2-TYPE DOMAIN-CONTAINING PROTEIN"/>
    <property type="match status" value="1"/>
</dbReference>
<dbReference type="STRING" id="48709.A0A1D2N836"/>
<feature type="domain" description="C2H2-type" evidence="6">
    <location>
        <begin position="224"/>
        <end position="252"/>
    </location>
</feature>
<evidence type="ECO:0000256" key="1">
    <source>
        <dbReference type="ARBA" id="ARBA00022723"/>
    </source>
</evidence>
<feature type="domain" description="C2H2-type" evidence="6">
    <location>
        <begin position="293"/>
        <end position="320"/>
    </location>
</feature>
<feature type="domain" description="C2H2-type" evidence="6">
    <location>
        <begin position="193"/>
        <end position="222"/>
    </location>
</feature>
<dbReference type="InterPro" id="IPR036236">
    <property type="entry name" value="Znf_C2H2_sf"/>
</dbReference>
<dbReference type="FunFam" id="3.30.160.60:FF:000446">
    <property type="entry name" value="Zinc finger protein"/>
    <property type="match status" value="1"/>
</dbReference>
<keyword evidence="8" id="KW-1185">Reference proteome</keyword>
<dbReference type="Pfam" id="PF00096">
    <property type="entry name" value="zf-C2H2"/>
    <property type="match status" value="5"/>
</dbReference>
<evidence type="ECO:0000313" key="8">
    <source>
        <dbReference type="Proteomes" id="UP000094527"/>
    </source>
</evidence>
<dbReference type="AlphaFoldDB" id="A0A1D2N836"/>
<feature type="domain" description="C2H2-type" evidence="6">
    <location>
        <begin position="138"/>
        <end position="161"/>
    </location>
</feature>
<evidence type="ECO:0000259" key="6">
    <source>
        <dbReference type="PROSITE" id="PS50157"/>
    </source>
</evidence>
<dbReference type="InterPro" id="IPR013087">
    <property type="entry name" value="Znf_C2H2_type"/>
</dbReference>
<dbReference type="EMBL" id="LJIJ01000152">
    <property type="protein sequence ID" value="ODN01440.1"/>
    <property type="molecule type" value="Genomic_DNA"/>
</dbReference>
<dbReference type="PROSITE" id="PS50157">
    <property type="entry name" value="ZINC_FINGER_C2H2_2"/>
    <property type="match status" value="8"/>
</dbReference>
<feature type="domain" description="C2H2-type" evidence="6">
    <location>
        <begin position="321"/>
        <end position="349"/>
    </location>
</feature>
<dbReference type="GO" id="GO:0005634">
    <property type="term" value="C:nucleus"/>
    <property type="evidence" value="ECO:0007669"/>
    <property type="project" value="UniProtKB-ARBA"/>
</dbReference>
<gene>
    <name evidence="7" type="ORF">Ocin01_05240</name>
</gene>
<keyword evidence="3 5" id="KW-0863">Zinc-finger</keyword>
<keyword evidence="2" id="KW-0677">Repeat</keyword>
<dbReference type="PANTHER" id="PTHR24379">
    <property type="entry name" value="KRAB AND ZINC FINGER DOMAIN-CONTAINING"/>
    <property type="match status" value="1"/>
</dbReference>
<accession>A0A1D2N836</accession>
<evidence type="ECO:0000256" key="3">
    <source>
        <dbReference type="ARBA" id="ARBA00022771"/>
    </source>
</evidence>
<sequence>MATSAYKGPDELQATKTYKNANRITYYEDETTGKKYYKCPICGKFLKGHLTIHMRIHFDDNKPSWPCTVCGKNVRLQQKLRGHTGEKPYQCEQCLHRFAQSDQLTEHRRMHTGEPLINVILASASLRHYQKHNGERSYFCKLCDASFRSKGDLSSHDRNVHRKRMVACVFCEKSYKQRDLYRHLLTHTREKPYFCKEKGCDKEFALERNLKEHYYEHTVSKFPFACEACPGRFSKKTELARHVKAVHDEKYEESYRHACDQCPRRYKKKSDLNYHKQQVHPVDGDDLDSNKKHQCSECPKKFLRKTDLNIHMTSHSKEQNFECDECGTKYKHMKSLKRHQALSHAPVTEQSFQCECQICGDQFPKKSSLNAHLNTVHTGTNN</sequence>
<keyword evidence="1" id="KW-0479">Metal-binding</keyword>
<organism evidence="7 8">
    <name type="scientific">Orchesella cincta</name>
    <name type="common">Springtail</name>
    <name type="synonym">Podura cincta</name>
    <dbReference type="NCBI Taxonomy" id="48709"/>
    <lineage>
        <taxon>Eukaryota</taxon>
        <taxon>Metazoa</taxon>
        <taxon>Ecdysozoa</taxon>
        <taxon>Arthropoda</taxon>
        <taxon>Hexapoda</taxon>
        <taxon>Collembola</taxon>
        <taxon>Entomobryomorpha</taxon>
        <taxon>Entomobryoidea</taxon>
        <taxon>Orchesellidae</taxon>
        <taxon>Orchesellinae</taxon>
        <taxon>Orchesella</taxon>
    </lineage>
</organism>
<dbReference type="PROSITE" id="PS00028">
    <property type="entry name" value="ZINC_FINGER_C2H2_1"/>
    <property type="match status" value="8"/>
</dbReference>
<feature type="domain" description="C2H2-type" evidence="6">
    <location>
        <begin position="352"/>
        <end position="382"/>
    </location>
</feature>
<dbReference type="OMA" id="TRTHIGE"/>
<dbReference type="Gene3D" id="3.30.160.60">
    <property type="entry name" value="Classic Zinc Finger"/>
    <property type="match status" value="8"/>
</dbReference>
<evidence type="ECO:0000256" key="4">
    <source>
        <dbReference type="ARBA" id="ARBA00022833"/>
    </source>
</evidence>
<reference evidence="7 8" key="1">
    <citation type="journal article" date="2016" name="Genome Biol. Evol.">
        <title>Gene Family Evolution Reflects Adaptation to Soil Environmental Stressors in the Genome of the Collembolan Orchesella cincta.</title>
        <authorList>
            <person name="Faddeeva-Vakhrusheva A."/>
            <person name="Derks M.F."/>
            <person name="Anvar S.Y."/>
            <person name="Agamennone V."/>
            <person name="Suring W."/>
            <person name="Smit S."/>
            <person name="van Straalen N.M."/>
            <person name="Roelofs D."/>
        </authorList>
    </citation>
    <scope>NUCLEOTIDE SEQUENCE [LARGE SCALE GENOMIC DNA]</scope>
    <source>
        <tissue evidence="7">Mixed pool</tissue>
    </source>
</reference>
<dbReference type="Proteomes" id="UP000094527">
    <property type="component" value="Unassembled WGS sequence"/>
</dbReference>
<feature type="domain" description="C2H2-type" evidence="6">
    <location>
        <begin position="257"/>
        <end position="280"/>
    </location>
</feature>
<proteinExistence type="predicted"/>
<protein>
    <submittedName>
        <fullName evidence="7">Putative zinc finger protein</fullName>
    </submittedName>
</protein>
<dbReference type="SMART" id="SM00355">
    <property type="entry name" value="ZnF_C2H2"/>
    <property type="match status" value="10"/>
</dbReference>
<dbReference type="OrthoDB" id="2687452at2759"/>
<dbReference type="GO" id="GO:0008270">
    <property type="term" value="F:zinc ion binding"/>
    <property type="evidence" value="ECO:0007669"/>
    <property type="project" value="UniProtKB-KW"/>
</dbReference>
<dbReference type="SUPFAM" id="SSF57667">
    <property type="entry name" value="beta-beta-alpha zinc fingers"/>
    <property type="match status" value="7"/>
</dbReference>